<sequence length="61" mass="6918">MMVKTSRGHWWLLKVRATIRCPDWFSICFLIMTGWAPFNALAHADSGSMNFSASNGTVREL</sequence>
<protein>
    <submittedName>
        <fullName evidence="1">Uncharacterized protein</fullName>
    </submittedName>
</protein>
<dbReference type="Proteomes" id="UP001234178">
    <property type="component" value="Unassembled WGS sequence"/>
</dbReference>
<evidence type="ECO:0000313" key="2">
    <source>
        <dbReference type="Proteomes" id="UP001234178"/>
    </source>
</evidence>
<dbReference type="EMBL" id="JAOYFB010000003">
    <property type="protein sequence ID" value="KAK4009219.1"/>
    <property type="molecule type" value="Genomic_DNA"/>
</dbReference>
<gene>
    <name evidence="1" type="ORF">OUZ56_018328</name>
</gene>
<evidence type="ECO:0000313" key="1">
    <source>
        <dbReference type="EMBL" id="KAK4009219.1"/>
    </source>
</evidence>
<reference evidence="1 2" key="1">
    <citation type="journal article" date="2023" name="Nucleic Acids Res.">
        <title>The hologenome of Daphnia magna reveals possible DNA methylation and microbiome-mediated evolution of the host genome.</title>
        <authorList>
            <person name="Chaturvedi A."/>
            <person name="Li X."/>
            <person name="Dhandapani V."/>
            <person name="Marshall H."/>
            <person name="Kissane S."/>
            <person name="Cuenca-Cambronero M."/>
            <person name="Asole G."/>
            <person name="Calvet F."/>
            <person name="Ruiz-Romero M."/>
            <person name="Marangio P."/>
            <person name="Guigo R."/>
            <person name="Rago D."/>
            <person name="Mirbahai L."/>
            <person name="Eastwood N."/>
            <person name="Colbourne J.K."/>
            <person name="Zhou J."/>
            <person name="Mallon E."/>
            <person name="Orsini L."/>
        </authorList>
    </citation>
    <scope>NUCLEOTIDE SEQUENCE [LARGE SCALE GENOMIC DNA]</scope>
    <source>
        <strain evidence="1">LRV0_1</strain>
    </source>
</reference>
<keyword evidence="2" id="KW-1185">Reference proteome</keyword>
<comment type="caution">
    <text evidence="1">The sequence shown here is derived from an EMBL/GenBank/DDBJ whole genome shotgun (WGS) entry which is preliminary data.</text>
</comment>
<name>A0ABQ9Z965_9CRUS</name>
<accession>A0ABQ9Z965</accession>
<organism evidence="1 2">
    <name type="scientific">Daphnia magna</name>
    <dbReference type="NCBI Taxonomy" id="35525"/>
    <lineage>
        <taxon>Eukaryota</taxon>
        <taxon>Metazoa</taxon>
        <taxon>Ecdysozoa</taxon>
        <taxon>Arthropoda</taxon>
        <taxon>Crustacea</taxon>
        <taxon>Branchiopoda</taxon>
        <taxon>Diplostraca</taxon>
        <taxon>Cladocera</taxon>
        <taxon>Anomopoda</taxon>
        <taxon>Daphniidae</taxon>
        <taxon>Daphnia</taxon>
    </lineage>
</organism>
<proteinExistence type="predicted"/>